<name>A0ABU9M3U6_STUCH</name>
<dbReference type="EMBL" id="JBCFXD010000001">
    <property type="protein sequence ID" value="MEL7557710.1"/>
    <property type="molecule type" value="Genomic_DNA"/>
</dbReference>
<reference evidence="1 2" key="1">
    <citation type="submission" date="2024-04" db="EMBL/GenBank/DDBJ databases">
        <title>Draft Genome Sequence of Isolates Cultured from Underwater Hawaii Seamounts in the North Pacific Ocean.</title>
        <authorList>
            <person name="Sharma I."/>
            <person name="Darden B."/>
            <person name="Creggett J."/>
            <person name="Taylor S."/>
            <person name="Grant M.P."/>
            <person name="Scott J."/>
            <person name="Attles S."/>
            <person name="Walker S."/>
            <person name="Johnson G."/>
            <person name="St. Cloud C."/>
        </authorList>
    </citation>
    <scope>NUCLEOTIDE SEQUENCE [LARGE SCALE GENOMIC DNA]</scope>
    <source>
        <strain evidence="1 2">03GJ23</strain>
    </source>
</reference>
<dbReference type="RefSeq" id="WP_342404771.1">
    <property type="nucleotide sequence ID" value="NZ_JBCFXD010000001.1"/>
</dbReference>
<comment type="caution">
    <text evidence="1">The sequence shown here is derived from an EMBL/GenBank/DDBJ whole genome shotgun (WGS) entry which is preliminary data.</text>
</comment>
<protein>
    <submittedName>
        <fullName evidence="1">Uncharacterized protein</fullName>
    </submittedName>
</protein>
<proteinExistence type="predicted"/>
<keyword evidence="2" id="KW-1185">Reference proteome</keyword>
<evidence type="ECO:0000313" key="1">
    <source>
        <dbReference type="EMBL" id="MEL7557710.1"/>
    </source>
</evidence>
<organism evidence="1 2">
    <name type="scientific">Stutzerimonas chloritidismutans</name>
    <name type="common">Pseudomonas chloritidismutans</name>
    <dbReference type="NCBI Taxonomy" id="203192"/>
    <lineage>
        <taxon>Bacteria</taxon>
        <taxon>Pseudomonadati</taxon>
        <taxon>Pseudomonadota</taxon>
        <taxon>Gammaproteobacteria</taxon>
        <taxon>Pseudomonadales</taxon>
        <taxon>Pseudomonadaceae</taxon>
        <taxon>Stutzerimonas</taxon>
    </lineage>
</organism>
<sequence length="55" mass="6153">MIAQILVSLWLFMPPALDLDTAVNHHVSYKLCIVITPFHSKLHDLAGIGQIEDRA</sequence>
<evidence type="ECO:0000313" key="2">
    <source>
        <dbReference type="Proteomes" id="UP001467669"/>
    </source>
</evidence>
<gene>
    <name evidence="1" type="ORF">AAGW23_02475</name>
</gene>
<accession>A0ABU9M3U6</accession>
<dbReference type="Proteomes" id="UP001467669">
    <property type="component" value="Unassembled WGS sequence"/>
</dbReference>